<feature type="transmembrane region" description="Helical" evidence="8">
    <location>
        <begin position="305"/>
        <end position="328"/>
    </location>
</feature>
<organism evidence="9 10">
    <name type="scientific">Ignatzschineria larvae DSM 13226</name>
    <dbReference type="NCBI Taxonomy" id="1111732"/>
    <lineage>
        <taxon>Bacteria</taxon>
        <taxon>Pseudomonadati</taxon>
        <taxon>Pseudomonadota</taxon>
        <taxon>Gammaproteobacteria</taxon>
        <taxon>Cardiobacteriales</taxon>
        <taxon>Ignatzschineriaceae</taxon>
        <taxon>Ignatzschineria</taxon>
    </lineage>
</organism>
<accession>A0ABZ3C0A7</accession>
<keyword evidence="5 8" id="KW-0812">Transmembrane</keyword>
<feature type="transmembrane region" description="Helical" evidence="8">
    <location>
        <begin position="225"/>
        <end position="245"/>
    </location>
</feature>
<dbReference type="Proteomes" id="UP001449178">
    <property type="component" value="Chromosome"/>
</dbReference>
<dbReference type="Pfam" id="PF01032">
    <property type="entry name" value="FecCD"/>
    <property type="match status" value="1"/>
</dbReference>
<keyword evidence="3" id="KW-0813">Transport</keyword>
<comment type="similarity">
    <text evidence="2">Belongs to the binding-protein-dependent transport system permease family. FecCD subfamily.</text>
</comment>
<keyword evidence="4" id="KW-1003">Cell membrane</keyword>
<dbReference type="SUPFAM" id="SSF81345">
    <property type="entry name" value="ABC transporter involved in vitamin B12 uptake, BtuC"/>
    <property type="match status" value="1"/>
</dbReference>
<keyword evidence="10" id="KW-1185">Reference proteome</keyword>
<name>A0ABZ3C0A7_9GAMM</name>
<dbReference type="PANTHER" id="PTHR30472">
    <property type="entry name" value="FERRIC ENTEROBACTIN TRANSPORT SYSTEM PERMEASE PROTEIN"/>
    <property type="match status" value="1"/>
</dbReference>
<feature type="transmembrane region" description="Helical" evidence="8">
    <location>
        <begin position="115"/>
        <end position="134"/>
    </location>
</feature>
<dbReference type="PANTHER" id="PTHR30472:SF25">
    <property type="entry name" value="ABC TRANSPORTER PERMEASE PROTEIN MJ0876-RELATED"/>
    <property type="match status" value="1"/>
</dbReference>
<evidence type="ECO:0000256" key="6">
    <source>
        <dbReference type="ARBA" id="ARBA00022989"/>
    </source>
</evidence>
<evidence type="ECO:0000256" key="7">
    <source>
        <dbReference type="ARBA" id="ARBA00023136"/>
    </source>
</evidence>
<reference evidence="9 10" key="1">
    <citation type="submission" date="2024-03" db="EMBL/GenBank/DDBJ databases">
        <title>Complete Genome Sequence and Annotation of Ignatzschineria larvae DSM 13226.</title>
        <authorList>
            <person name="Cantrell E."/>
            <person name="Burcham Z.M."/>
        </authorList>
    </citation>
    <scope>NUCLEOTIDE SEQUENCE [LARGE SCALE GENOMIC DNA]</scope>
    <source>
        <strain evidence="9 10">DSM 13226</strain>
    </source>
</reference>
<evidence type="ECO:0000256" key="8">
    <source>
        <dbReference type="SAM" id="Phobius"/>
    </source>
</evidence>
<evidence type="ECO:0000256" key="4">
    <source>
        <dbReference type="ARBA" id="ARBA00022475"/>
    </source>
</evidence>
<keyword evidence="6 8" id="KW-1133">Transmembrane helix</keyword>
<dbReference type="RefSeq" id="WP_245601137.1">
    <property type="nucleotide sequence ID" value="NZ_AZOD01000006.1"/>
</dbReference>
<dbReference type="Gene3D" id="1.10.3470.10">
    <property type="entry name" value="ABC transporter involved in vitamin B12 uptake, BtuC"/>
    <property type="match status" value="1"/>
</dbReference>
<proteinExistence type="inferred from homology"/>
<feature type="transmembrane region" description="Helical" evidence="8">
    <location>
        <begin position="140"/>
        <end position="163"/>
    </location>
</feature>
<feature type="transmembrane region" description="Helical" evidence="8">
    <location>
        <begin position="265"/>
        <end position="293"/>
    </location>
</feature>
<dbReference type="EMBL" id="CP150637">
    <property type="protein sequence ID" value="WZW88062.1"/>
    <property type="molecule type" value="Genomic_DNA"/>
</dbReference>
<evidence type="ECO:0000313" key="9">
    <source>
        <dbReference type="EMBL" id="WZW88062.1"/>
    </source>
</evidence>
<feature type="transmembrane region" description="Helical" evidence="8">
    <location>
        <begin position="334"/>
        <end position="353"/>
    </location>
</feature>
<keyword evidence="7 8" id="KW-0472">Membrane</keyword>
<sequence length="365" mass="39676">MKKQIHQADRDSQSTNLQEDGGDLSTMLSANTAHSLHLANIRKLRLLIALFGLSLLVIMIAPMFGLTFITPWGEQSAIFWQMRFPRMLAAWCVGAGLSVSGLVFQAILRNPLAEPFTLGVAAGASLGAAIYIYLGLSFTLGLISGISFAAFLGATLITLLIYTMHFRRQADPMKLLLMGVILTFFISSILMLLQSLGKSSSALAMMSWMMGRFSMISLTELWQLLLVTIVGLTIISLFSGQLNLLQQGEVVAFTRGVDSSKTMGFLFLVVSLMTGIFVALTGPIGFVGMLVPHVVRKLFGADHRWLIPASILLGGTILILADTIGSLLLRPAEIPVGVVTAIFGAPFFLYILLKKQRQAHFVKPK</sequence>
<comment type="subcellular location">
    <subcellularLocation>
        <location evidence="1">Cell membrane</location>
        <topology evidence="1">Multi-pass membrane protein</topology>
    </subcellularLocation>
</comment>
<gene>
    <name evidence="9" type="ORF">WMO13_01365</name>
</gene>
<evidence type="ECO:0000313" key="10">
    <source>
        <dbReference type="Proteomes" id="UP001449178"/>
    </source>
</evidence>
<feature type="transmembrane region" description="Helical" evidence="8">
    <location>
        <begin position="175"/>
        <end position="193"/>
    </location>
</feature>
<evidence type="ECO:0000256" key="3">
    <source>
        <dbReference type="ARBA" id="ARBA00022448"/>
    </source>
</evidence>
<dbReference type="CDD" id="cd06550">
    <property type="entry name" value="TM_ABC_iron-siderophores_like"/>
    <property type="match status" value="1"/>
</dbReference>
<protein>
    <submittedName>
        <fullName evidence="9">Iron ABC transporter permease</fullName>
    </submittedName>
</protein>
<feature type="transmembrane region" description="Helical" evidence="8">
    <location>
        <begin position="88"/>
        <end position="108"/>
    </location>
</feature>
<feature type="transmembrane region" description="Helical" evidence="8">
    <location>
        <begin position="46"/>
        <end position="68"/>
    </location>
</feature>
<evidence type="ECO:0000256" key="1">
    <source>
        <dbReference type="ARBA" id="ARBA00004651"/>
    </source>
</evidence>
<evidence type="ECO:0000256" key="2">
    <source>
        <dbReference type="ARBA" id="ARBA00007935"/>
    </source>
</evidence>
<evidence type="ECO:0000256" key="5">
    <source>
        <dbReference type="ARBA" id="ARBA00022692"/>
    </source>
</evidence>
<dbReference type="InterPro" id="IPR000522">
    <property type="entry name" value="ABC_transptr_permease_BtuC"/>
</dbReference>
<dbReference type="InterPro" id="IPR037294">
    <property type="entry name" value="ABC_BtuC-like"/>
</dbReference>